<dbReference type="PANTHER" id="PTHR36205:SF2">
    <property type="entry name" value="MAJOR FACILITATOR SUPERFAMILY TRANSPORTER"/>
    <property type="match status" value="1"/>
</dbReference>
<feature type="region of interest" description="Disordered" evidence="1">
    <location>
        <begin position="795"/>
        <end position="820"/>
    </location>
</feature>
<keyword evidence="3" id="KW-1185">Reference proteome</keyword>
<name>A0ABR0EIV5_ZASCE</name>
<comment type="caution">
    <text evidence="2">The sequence shown here is derived from an EMBL/GenBank/DDBJ whole genome shotgun (WGS) entry which is preliminary data.</text>
</comment>
<dbReference type="EMBL" id="JAXOVC010000005">
    <property type="protein sequence ID" value="KAK4501457.1"/>
    <property type="molecule type" value="Genomic_DNA"/>
</dbReference>
<dbReference type="PANTHER" id="PTHR36205">
    <property type="entry name" value="CHROMOSOME 19, WHOLE GENOME SHOTGUN SEQUENCE"/>
    <property type="match status" value="1"/>
</dbReference>
<sequence>MAGTTSLRRLVLLALLGFLITVLFLAQKPYNGLSASSWRENQQAEDKKPPLLNPDHKVPFVPDPFEFPKELKSPKPAATLETSITPDKSTDIPTHSTVAANASTSTPSEPPAQTWSWQYTQDVIKSWVNTWPVPAIEGHWPPYEDYRDEDYDPNLWEGFSWNTEIYTHSGLYRLVTNAGAKLTRMIEPYMPYPAYNTESWQRQWRGTCPPCEGPRGKLLNSSEEDIVKAYPAIPHGFPSAAIGHANLTGSSVDVHCFDRHHRFGPYGFGQGEREDVADWQQPKTRPDWTSVDWQRLQDQCLVSNKDRFKPKARQPPVLKPGKDLPSELSSPPPVPQLRSPGYHSRTAILVRAWEGLHFGDDELQNVRALITELSLHSGGEYQVFILFHVEDENMDVWKNQELYNDSLRELPRELRSISILWNSKLCQEWYPKIGDCNNFWHPYIPLQWFSLTHPEFDFVWNWEADVRYTGNYYELLDGVASFARNSSRKYMWERNQRFYVPSAHGSYEDFLNSTYDAADRATDEGEKSPWGKHAWNDKAQKPIGPTPPRSIDEDDFEWGVGEDADLITFQPIWDPREVDWSFKDKIWNFLPGYRPVFTEEDPMASGFRHIDFGKIPRRTTIGSHLRLSARQLYAMHLENLAGRTMAAEMWPATVALHHGLKAVYAPHPVWTDRVWPAWYLDAVLNANRGEDAQWAQKDDSVWVHDRSHNLAGASWFVESDFPKTLYRRWLGLRRIDASPLAEIDGKQWEDEGMIVDLPVGDKGEEGEVRVGGQGRMCLPPMLLHPVKDVYDEAIPQQVSMPPPPPEEEAEETVDVPAFPS</sequence>
<dbReference type="Proteomes" id="UP001305779">
    <property type="component" value="Unassembled WGS sequence"/>
</dbReference>
<evidence type="ECO:0000313" key="2">
    <source>
        <dbReference type="EMBL" id="KAK4501457.1"/>
    </source>
</evidence>
<evidence type="ECO:0000256" key="1">
    <source>
        <dbReference type="SAM" id="MobiDB-lite"/>
    </source>
</evidence>
<evidence type="ECO:0000313" key="3">
    <source>
        <dbReference type="Proteomes" id="UP001305779"/>
    </source>
</evidence>
<accession>A0ABR0EIV5</accession>
<feature type="compositionally biased region" description="Basic and acidic residues" evidence="1">
    <location>
        <begin position="521"/>
        <end position="540"/>
    </location>
</feature>
<feature type="region of interest" description="Disordered" evidence="1">
    <location>
        <begin position="521"/>
        <end position="552"/>
    </location>
</feature>
<organism evidence="2 3">
    <name type="scientific">Zasmidium cellare</name>
    <name type="common">Wine cellar mold</name>
    <name type="synonym">Racodium cellare</name>
    <dbReference type="NCBI Taxonomy" id="395010"/>
    <lineage>
        <taxon>Eukaryota</taxon>
        <taxon>Fungi</taxon>
        <taxon>Dikarya</taxon>
        <taxon>Ascomycota</taxon>
        <taxon>Pezizomycotina</taxon>
        <taxon>Dothideomycetes</taxon>
        <taxon>Dothideomycetidae</taxon>
        <taxon>Mycosphaerellales</taxon>
        <taxon>Mycosphaerellaceae</taxon>
        <taxon>Zasmidium</taxon>
    </lineage>
</organism>
<dbReference type="Pfam" id="PF11885">
    <property type="entry name" value="DUF3405"/>
    <property type="match status" value="1"/>
</dbReference>
<proteinExistence type="predicted"/>
<gene>
    <name evidence="2" type="ORF">PRZ48_007266</name>
</gene>
<dbReference type="InterPro" id="IPR021822">
    <property type="entry name" value="DUF3405"/>
</dbReference>
<protein>
    <submittedName>
        <fullName evidence="2">Uncharacterized protein</fullName>
    </submittedName>
</protein>
<feature type="region of interest" description="Disordered" evidence="1">
    <location>
        <begin position="310"/>
        <end position="340"/>
    </location>
</feature>
<reference evidence="2 3" key="1">
    <citation type="journal article" date="2023" name="G3 (Bethesda)">
        <title>A chromosome-level genome assembly of Zasmidium syzygii isolated from banana leaves.</title>
        <authorList>
            <person name="van Westerhoven A.C."/>
            <person name="Mehrabi R."/>
            <person name="Talebi R."/>
            <person name="Steentjes M.B.F."/>
            <person name="Corcolon B."/>
            <person name="Chong P.A."/>
            <person name="Kema G.H.J."/>
            <person name="Seidl M.F."/>
        </authorList>
    </citation>
    <scope>NUCLEOTIDE SEQUENCE [LARGE SCALE GENOMIC DNA]</scope>
    <source>
        <strain evidence="2 3">P124</strain>
    </source>
</reference>